<dbReference type="AlphaFoldDB" id="A0A8A2H890"/>
<comment type="function">
    <text evidence="1 11">May help in the organization of the PsaL subunit.</text>
</comment>
<evidence type="ECO:0000256" key="11">
    <source>
        <dbReference type="HAMAP-Rule" id="MF_00431"/>
    </source>
</evidence>
<keyword evidence="10 11" id="KW-0472">Membrane</keyword>
<keyword evidence="5 11" id="KW-0602">Photosynthesis</keyword>
<evidence type="ECO:0000256" key="10">
    <source>
        <dbReference type="ARBA" id="ARBA00023136"/>
    </source>
</evidence>
<sequence length="81" mass="9040">MDRGNGLDPSIDSTVLWIRGKIDPLQENARIMSIYRRNIYLGSLHMAASFLPSIFVPLVGLVFPAVAMASLFLYIEQEEIG</sequence>
<feature type="transmembrane region" description="Helical" evidence="11">
    <location>
        <begin position="54"/>
        <end position="75"/>
    </location>
</feature>
<evidence type="ECO:0000256" key="8">
    <source>
        <dbReference type="ARBA" id="ARBA00022989"/>
    </source>
</evidence>
<dbReference type="GeneID" id="69223237"/>
<dbReference type="EMBL" id="MW077730">
    <property type="protein sequence ID" value="QSV37274.1"/>
    <property type="molecule type" value="Genomic_DNA"/>
</dbReference>
<comment type="subcellular location">
    <subcellularLocation>
        <location evidence="2 11">Plastid</location>
        <location evidence="2 11">Chloroplast thylakoid membrane</location>
        <topology evidence="2 11">Single-pass membrane protein</topology>
    </subcellularLocation>
</comment>
<dbReference type="PANTHER" id="PTHR35775:SF2">
    <property type="entry name" value="PHOTOSYSTEM I REACTION CENTER SUBUNIT VIII"/>
    <property type="match status" value="1"/>
</dbReference>
<evidence type="ECO:0000256" key="5">
    <source>
        <dbReference type="ARBA" id="ARBA00022531"/>
    </source>
</evidence>
<evidence type="ECO:0000256" key="6">
    <source>
        <dbReference type="ARBA" id="ARBA00022692"/>
    </source>
</evidence>
<name>A0A8A2H890_9CHLO</name>
<organism evidence="12">
    <name type="scientific">Nephroselmis pyriformis</name>
    <dbReference type="NCBI Taxonomy" id="156128"/>
    <lineage>
        <taxon>Eukaryota</taxon>
        <taxon>Viridiplantae</taxon>
        <taxon>Chlorophyta</taxon>
        <taxon>Nephroselmidophyceae</taxon>
        <taxon>Nephroselmidales</taxon>
        <taxon>Nephroselmidaceae</taxon>
        <taxon>Nephroselmis</taxon>
    </lineage>
</organism>
<proteinExistence type="inferred from homology"/>
<keyword evidence="7 11" id="KW-0603">Photosystem I</keyword>
<keyword evidence="9 11" id="KW-0793">Thylakoid</keyword>
<evidence type="ECO:0000256" key="1">
    <source>
        <dbReference type="ARBA" id="ARBA00003541"/>
    </source>
</evidence>
<dbReference type="NCBIfam" id="TIGR03052">
    <property type="entry name" value="PS_I_psaI"/>
    <property type="match status" value="1"/>
</dbReference>
<reference evidence="12" key="1">
    <citation type="journal article" date="2021" name="Mitochondrial DNA Part B Resour">
        <title>A gene-rich and compact chloroplast genome of the green alga Nephroselmis pyriformis (N.Carter) Ettl 1982 from the shores of Mersin (Eastern Mediterranean Sea).</title>
        <authorList>
            <person name="Gastineau R."/>
            <person name="Konucu M."/>
            <person name="Tekdal D."/>
            <person name="Lemieux C."/>
            <person name="Turmel M."/>
            <person name="Witkowski A."/>
            <person name="Eker-Develi E."/>
        </authorList>
    </citation>
    <scope>NUCLEOTIDE SEQUENCE</scope>
    <source>
        <strain evidence="12">MED1</strain>
    </source>
</reference>
<geneLocation type="chloroplast" evidence="12"/>
<keyword evidence="12" id="KW-0934">Plastid</keyword>
<dbReference type="InterPro" id="IPR036357">
    <property type="entry name" value="PSI_PsaI_sf"/>
</dbReference>
<accession>A0A8A2H890</accession>
<dbReference type="InterPro" id="IPR001302">
    <property type="entry name" value="PSI_PsaI"/>
</dbReference>
<dbReference type="Pfam" id="PF00796">
    <property type="entry name" value="PSI_8"/>
    <property type="match status" value="1"/>
</dbReference>
<evidence type="ECO:0000256" key="4">
    <source>
        <dbReference type="ARBA" id="ARBA00019929"/>
    </source>
</evidence>
<dbReference type="NCBIfam" id="NF008830">
    <property type="entry name" value="PRK11877.1"/>
    <property type="match status" value="1"/>
</dbReference>
<evidence type="ECO:0000256" key="3">
    <source>
        <dbReference type="ARBA" id="ARBA00005252"/>
    </source>
</evidence>
<dbReference type="PANTHER" id="PTHR35775">
    <property type="match status" value="1"/>
</dbReference>
<dbReference type="HAMAP" id="MF_00431">
    <property type="entry name" value="PSI_PsaI"/>
    <property type="match status" value="1"/>
</dbReference>
<evidence type="ECO:0000313" key="12">
    <source>
        <dbReference type="EMBL" id="QSV37274.1"/>
    </source>
</evidence>
<keyword evidence="12" id="KW-0150">Chloroplast</keyword>
<dbReference type="GO" id="GO:0015979">
    <property type="term" value="P:photosynthesis"/>
    <property type="evidence" value="ECO:0007669"/>
    <property type="project" value="UniProtKB-UniRule"/>
</dbReference>
<evidence type="ECO:0000256" key="2">
    <source>
        <dbReference type="ARBA" id="ARBA00004581"/>
    </source>
</evidence>
<dbReference type="RefSeq" id="YP_010231205.1">
    <property type="nucleotide sequence ID" value="NC_059722.1"/>
</dbReference>
<comment type="similarity">
    <text evidence="3 11">Belongs to the PsaI family.</text>
</comment>
<keyword evidence="8 11" id="KW-1133">Transmembrane helix</keyword>
<keyword evidence="6 11" id="KW-0812">Transmembrane</keyword>
<evidence type="ECO:0000256" key="7">
    <source>
        <dbReference type="ARBA" id="ARBA00022836"/>
    </source>
</evidence>
<evidence type="ECO:0000256" key="9">
    <source>
        <dbReference type="ARBA" id="ARBA00023078"/>
    </source>
</evidence>
<gene>
    <name evidence="11 12" type="primary">psaI</name>
</gene>
<dbReference type="SUPFAM" id="SSF81540">
    <property type="entry name" value="Subunit VIII of photosystem I reaction centre, PsaI"/>
    <property type="match status" value="1"/>
</dbReference>
<protein>
    <recommendedName>
        <fullName evidence="4 11">Photosystem I reaction center subunit VIII</fullName>
        <shortName evidence="11">PSI-I</shortName>
    </recommendedName>
</protein>
<dbReference type="GO" id="GO:0009535">
    <property type="term" value="C:chloroplast thylakoid membrane"/>
    <property type="evidence" value="ECO:0007669"/>
    <property type="project" value="UniProtKB-SubCell"/>
</dbReference>
<dbReference type="GO" id="GO:0009522">
    <property type="term" value="C:photosystem I"/>
    <property type="evidence" value="ECO:0007669"/>
    <property type="project" value="UniProtKB-KW"/>
</dbReference>